<comment type="caution">
    <text evidence="7">The sequence shown here is derived from an EMBL/GenBank/DDBJ whole genome shotgun (WGS) entry which is preliminary data.</text>
</comment>
<feature type="region of interest" description="Disordered" evidence="6">
    <location>
        <begin position="1"/>
        <end position="41"/>
    </location>
</feature>
<evidence type="ECO:0000313" key="7">
    <source>
        <dbReference type="EMBL" id="KNZ58468.1"/>
    </source>
</evidence>
<evidence type="ECO:0000256" key="3">
    <source>
        <dbReference type="ARBA" id="ARBA00022884"/>
    </source>
</evidence>
<dbReference type="EMBL" id="LAVV01006753">
    <property type="protein sequence ID" value="KNZ58468.1"/>
    <property type="molecule type" value="Genomic_DNA"/>
</dbReference>
<name>A0A0L6VCJ7_9BASI</name>
<dbReference type="InterPro" id="IPR034353">
    <property type="entry name" value="ABT1/ESF2_RRM"/>
</dbReference>
<proteinExistence type="inferred from homology"/>
<protein>
    <recommendedName>
        <fullName evidence="5">18S rRNA factor 2</fullName>
    </recommendedName>
</protein>
<dbReference type="AlphaFoldDB" id="A0A0L6VCJ7"/>
<dbReference type="Proteomes" id="UP000037035">
    <property type="component" value="Unassembled WGS sequence"/>
</dbReference>
<evidence type="ECO:0000256" key="5">
    <source>
        <dbReference type="ARBA" id="ARBA00032634"/>
    </source>
</evidence>
<feature type="compositionally biased region" description="Low complexity" evidence="6">
    <location>
        <begin position="247"/>
        <end position="262"/>
    </location>
</feature>
<dbReference type="Gene3D" id="3.30.70.330">
    <property type="match status" value="1"/>
</dbReference>
<sequence>MSTRSHSPSEPPTEANRDEIPEASRSQESDEDGDCCEPRRSSKVIDLNEIAKFGKKVDRTGLVYVSRIPPGMGPSKLKHLLSKWGQIGRIYLARDEKAELAKRSSNKKGKSRKNSKDKHQSFLFKEGWVEFTDKKVARRVAEMLNTRPIGGKASERYHADLWSLTYLPRFKWSNLSDQIAVERRMKEQLVRNSLEDSKVSQDWYLGMVEKKATNDKILAKKQKRNPIANSSIPNPGKPLDFKQRELPSPQNLSASNQQNSNLKSVLDGLF</sequence>
<dbReference type="VEuPathDB" id="FungiDB:VP01_1924g2"/>
<evidence type="ECO:0000256" key="1">
    <source>
        <dbReference type="ARBA" id="ARBA00004604"/>
    </source>
</evidence>
<evidence type="ECO:0000256" key="2">
    <source>
        <dbReference type="ARBA" id="ARBA00005819"/>
    </source>
</evidence>
<keyword evidence="8" id="KW-1185">Reference proteome</keyword>
<dbReference type="STRING" id="27349.A0A0L6VCJ7"/>
<dbReference type="InterPro" id="IPR035979">
    <property type="entry name" value="RBD_domain_sf"/>
</dbReference>
<comment type="subcellular location">
    <subcellularLocation>
        <location evidence="1">Nucleus</location>
        <location evidence="1">Nucleolus</location>
    </subcellularLocation>
</comment>
<dbReference type="GO" id="GO:0005730">
    <property type="term" value="C:nucleolus"/>
    <property type="evidence" value="ECO:0007669"/>
    <property type="project" value="UniProtKB-SubCell"/>
</dbReference>
<feature type="compositionally biased region" description="Basic and acidic residues" evidence="6">
    <location>
        <begin position="15"/>
        <end position="28"/>
    </location>
</feature>
<dbReference type="GO" id="GO:0000447">
    <property type="term" value="P:endonucleolytic cleavage in ITS1 to separate SSU-rRNA from 5.8S rRNA and LSU-rRNA from tricistronic rRNA transcript (SSU-rRNA, 5.8S rRNA, LSU-rRNA)"/>
    <property type="evidence" value="ECO:0007669"/>
    <property type="project" value="TreeGrafter"/>
</dbReference>
<dbReference type="GO" id="GO:0034462">
    <property type="term" value="P:small-subunit processome assembly"/>
    <property type="evidence" value="ECO:0007669"/>
    <property type="project" value="TreeGrafter"/>
</dbReference>
<dbReference type="SUPFAM" id="SSF54928">
    <property type="entry name" value="RNA-binding domain, RBD"/>
    <property type="match status" value="1"/>
</dbReference>
<dbReference type="OrthoDB" id="287393at2759"/>
<reference evidence="7 8" key="1">
    <citation type="submission" date="2015-08" db="EMBL/GenBank/DDBJ databases">
        <title>Next Generation Sequencing and Analysis of the Genome of Puccinia sorghi L Schw, the Causal Agent of Maize Common Rust.</title>
        <authorList>
            <person name="Rochi L."/>
            <person name="Burguener G."/>
            <person name="Darino M."/>
            <person name="Turjanski A."/>
            <person name="Kreff E."/>
            <person name="Dieguez M.J."/>
            <person name="Sacco F."/>
        </authorList>
    </citation>
    <scope>NUCLEOTIDE SEQUENCE [LARGE SCALE GENOMIC DNA]</scope>
    <source>
        <strain evidence="7 8">RO10H11247</strain>
    </source>
</reference>
<keyword evidence="4" id="KW-0539">Nucleus</keyword>
<feature type="region of interest" description="Disordered" evidence="6">
    <location>
        <begin position="218"/>
        <end position="270"/>
    </location>
</feature>
<evidence type="ECO:0000256" key="6">
    <source>
        <dbReference type="SAM" id="MobiDB-lite"/>
    </source>
</evidence>
<dbReference type="InterPro" id="IPR012677">
    <property type="entry name" value="Nucleotide-bd_a/b_plait_sf"/>
</dbReference>
<keyword evidence="3" id="KW-0694">RNA-binding</keyword>
<dbReference type="InterPro" id="IPR039119">
    <property type="entry name" value="ABT1/Esf2"/>
</dbReference>
<accession>A0A0L6VCJ7</accession>
<dbReference type="GO" id="GO:0000472">
    <property type="term" value="P:endonucleolytic cleavage to generate mature 5'-end of SSU-rRNA from (SSU-rRNA, 5.8S rRNA, LSU-rRNA)"/>
    <property type="evidence" value="ECO:0007669"/>
    <property type="project" value="TreeGrafter"/>
</dbReference>
<dbReference type="GO" id="GO:0000480">
    <property type="term" value="P:endonucleolytic cleavage in 5'-ETS of tricistronic rRNA transcript (SSU-rRNA, 5.8S rRNA, LSU-rRNA)"/>
    <property type="evidence" value="ECO:0007669"/>
    <property type="project" value="TreeGrafter"/>
</dbReference>
<evidence type="ECO:0000313" key="8">
    <source>
        <dbReference type="Proteomes" id="UP000037035"/>
    </source>
</evidence>
<dbReference type="PANTHER" id="PTHR12311">
    <property type="entry name" value="ACTIVATOR OF BASAL TRANSCRIPTION 1"/>
    <property type="match status" value="1"/>
</dbReference>
<dbReference type="GO" id="GO:0003723">
    <property type="term" value="F:RNA binding"/>
    <property type="evidence" value="ECO:0007669"/>
    <property type="project" value="UniProtKB-KW"/>
</dbReference>
<gene>
    <name evidence="7" type="ORF">VP01_1924g2</name>
</gene>
<evidence type="ECO:0000256" key="4">
    <source>
        <dbReference type="ARBA" id="ARBA00023242"/>
    </source>
</evidence>
<dbReference type="CDD" id="cd12263">
    <property type="entry name" value="RRM_ABT1_like"/>
    <property type="match status" value="1"/>
</dbReference>
<dbReference type="PANTHER" id="PTHR12311:SF7">
    <property type="entry name" value="ACTIVATOR OF BASAL TRANSCRIPTION 1"/>
    <property type="match status" value="1"/>
</dbReference>
<organism evidence="7 8">
    <name type="scientific">Puccinia sorghi</name>
    <dbReference type="NCBI Taxonomy" id="27349"/>
    <lineage>
        <taxon>Eukaryota</taxon>
        <taxon>Fungi</taxon>
        <taxon>Dikarya</taxon>
        <taxon>Basidiomycota</taxon>
        <taxon>Pucciniomycotina</taxon>
        <taxon>Pucciniomycetes</taxon>
        <taxon>Pucciniales</taxon>
        <taxon>Pucciniaceae</taxon>
        <taxon>Puccinia</taxon>
    </lineage>
</organism>
<comment type="similarity">
    <text evidence="2">Belongs to the ESF2/ABP1 family.</text>
</comment>